<comment type="caution">
    <text evidence="1">The sequence shown here is derived from an EMBL/GenBank/DDBJ whole genome shotgun (WGS) entry which is preliminary data.</text>
</comment>
<accession>A0A0A5HY15</accession>
<evidence type="ECO:0000313" key="2">
    <source>
        <dbReference type="Proteomes" id="UP000030451"/>
    </source>
</evidence>
<proteinExistence type="predicted"/>
<dbReference type="Proteomes" id="UP000030451">
    <property type="component" value="Unassembled WGS sequence"/>
</dbReference>
<sequence>MFCELASDVREAARRITMRLRSEERVNVVEPTIFDAVWLGLTCWLAAFPELPDAPTKDDELRELDEVEAF</sequence>
<organism evidence="1 2">
    <name type="scientific">Photobacterium sp. (strain ATCC 43367)</name>
    <dbReference type="NCBI Taxonomy" id="379097"/>
    <lineage>
        <taxon>Bacteria</taxon>
        <taxon>Pseudomonadati</taxon>
        <taxon>Pseudomonadota</taxon>
        <taxon>Gammaproteobacteria</taxon>
        <taxon>Vibrionales</taxon>
        <taxon>Vibrionaceae</taxon>
        <taxon>Vibrio</taxon>
        <taxon>Vibrio oreintalis group</taxon>
    </lineage>
</organism>
<protein>
    <submittedName>
        <fullName evidence="1">Uncharacterized protein</fullName>
    </submittedName>
</protein>
<reference evidence="1 2" key="1">
    <citation type="submission" date="2014-10" db="EMBL/GenBank/DDBJ databases">
        <title>Genome sequencing of Vibrio sinaloensis T08.</title>
        <authorList>
            <person name="Chan K.-G."/>
            <person name="Mohamad N.I."/>
        </authorList>
    </citation>
    <scope>NUCLEOTIDE SEQUENCE [LARGE SCALE GENOMIC DNA]</scope>
    <source>
        <strain evidence="1 2">T08</strain>
    </source>
</reference>
<dbReference type="AlphaFoldDB" id="A0A0A5HY15"/>
<name>A0A0A5HY15_PHOS4</name>
<gene>
    <name evidence="1" type="ORF">NM06_01185</name>
</gene>
<dbReference type="EMBL" id="JRWP01000003">
    <property type="protein sequence ID" value="KGY10452.1"/>
    <property type="molecule type" value="Genomic_DNA"/>
</dbReference>
<evidence type="ECO:0000313" key="1">
    <source>
        <dbReference type="EMBL" id="KGY10452.1"/>
    </source>
</evidence>